<dbReference type="Proteomes" id="UP000032047">
    <property type="component" value="Unassembled WGS sequence"/>
</dbReference>
<organism evidence="2 3">
    <name type="scientific">Anoxybacillus ayderensis</name>
    <dbReference type="NCBI Taxonomy" id="265546"/>
    <lineage>
        <taxon>Bacteria</taxon>
        <taxon>Bacillati</taxon>
        <taxon>Bacillota</taxon>
        <taxon>Bacilli</taxon>
        <taxon>Bacillales</taxon>
        <taxon>Anoxybacillaceae</taxon>
        <taxon>Anoxybacillus</taxon>
    </lineage>
</organism>
<keyword evidence="3" id="KW-1185">Reference proteome</keyword>
<dbReference type="PATRIC" id="fig|265546.4.peg.1864"/>
<dbReference type="RefSeq" id="WP_042535440.1">
    <property type="nucleotide sequence ID" value="NZ_JXTG01000009.1"/>
</dbReference>
<evidence type="ECO:0000313" key="3">
    <source>
        <dbReference type="Proteomes" id="UP000032047"/>
    </source>
</evidence>
<dbReference type="InterPro" id="IPR025248">
    <property type="entry name" value="DUF4007"/>
</dbReference>
<dbReference type="Pfam" id="PF13182">
    <property type="entry name" value="DUF4007"/>
    <property type="match status" value="1"/>
</dbReference>
<gene>
    <name evidence="2" type="ORF">JV16_01866</name>
</gene>
<comment type="caution">
    <text evidence="2">The sequence shown here is derived from an EMBL/GenBank/DDBJ whole genome shotgun (WGS) entry which is preliminary data.</text>
</comment>
<evidence type="ECO:0000259" key="1">
    <source>
        <dbReference type="Pfam" id="PF13182"/>
    </source>
</evidence>
<evidence type="ECO:0000313" key="2">
    <source>
        <dbReference type="EMBL" id="KIP20964.1"/>
    </source>
</evidence>
<proteinExistence type="predicted"/>
<feature type="domain" description="DUF4007" evidence="1">
    <location>
        <begin position="3"/>
        <end position="274"/>
    </location>
</feature>
<name>A0A0D0HLE3_9BACL</name>
<sequence length="292" mass="34596">MAYGQHQSFYLRDRWLSKGIKNLMEDERFFYNKDSFEIIGLGKNMLQSLRFWLIATRIVQEKFNGEQKKVHHVTQLGQIIYRFDRFVRFYDTASILHYELTKEREPATAWYWFFNVLPQQSLSKEELLQLFVEWVSREEKREISVKSLKRDIECLIKLYTAGQTTFDPEEVIQSPLYKINLLEETNGMVRKRDGNIQNVGVTALMYALLDYRERKGVETIAVDEIVTEEGLWGRIFNMNRSTVVNALEILANHPVYRISFTRTNNLDTVKLPSISAMGYLQYEYERKVEILV</sequence>
<dbReference type="EMBL" id="JXTG01000009">
    <property type="protein sequence ID" value="KIP20964.1"/>
    <property type="molecule type" value="Genomic_DNA"/>
</dbReference>
<accession>A0A0D0HLE3</accession>
<reference evidence="2 3" key="1">
    <citation type="submission" date="2015-01" db="EMBL/GenBank/DDBJ databases">
        <title>Genome sequence of Anoxybacillus ayderensis strain AB04.</title>
        <authorList>
            <person name="Belduz A.O."/>
            <person name="Canakci S."/>
            <person name="Chan K.-G."/>
            <person name="Kahar U.M."/>
            <person name="Yaakob A.S."/>
            <person name="Chan C.S."/>
            <person name="Goh K.M."/>
        </authorList>
    </citation>
    <scope>NUCLEOTIDE SEQUENCE [LARGE SCALE GENOMIC DNA]</scope>
    <source>
        <strain evidence="2 3">AB04</strain>
    </source>
</reference>
<dbReference type="AlphaFoldDB" id="A0A0D0HLE3"/>
<protein>
    <recommendedName>
        <fullName evidence="1">DUF4007 domain-containing protein</fullName>
    </recommendedName>
</protein>